<reference evidence="5 6" key="1">
    <citation type="journal article" date="2021" name="Environ. Microbiol.">
        <title>Genetic insights into the dark matter of the mammalian gut microbiota through targeted genome reconstruction.</title>
        <authorList>
            <person name="Lugli G.A."/>
            <person name="Alessandri G."/>
            <person name="Milani C."/>
            <person name="Viappiani A."/>
            <person name="Fontana F."/>
            <person name="Tarracchini C."/>
            <person name="Mancabelli L."/>
            <person name="Argentini C."/>
            <person name="Ruiz L."/>
            <person name="Margolles A."/>
            <person name="van Sinderen D."/>
            <person name="Turroni F."/>
            <person name="Ventura M."/>
        </authorList>
    </citation>
    <scope>NUCLEOTIDE SEQUENCE [LARGE SCALE GENOMIC DNA]</scope>
    <source>
        <strain evidence="5 6">MA2</strain>
    </source>
</reference>
<name>A0ABS5UPU3_9BIFI</name>
<dbReference type="EMBL" id="JAFEJS010000005">
    <property type="protein sequence ID" value="MBT1172904.1"/>
    <property type="molecule type" value="Genomic_DNA"/>
</dbReference>
<dbReference type="InterPro" id="IPR000843">
    <property type="entry name" value="HTH_LacI"/>
</dbReference>
<dbReference type="Proteomes" id="UP000773064">
    <property type="component" value="Unassembled WGS sequence"/>
</dbReference>
<dbReference type="CDD" id="cd06267">
    <property type="entry name" value="PBP1_LacI_sugar_binding-like"/>
    <property type="match status" value="1"/>
</dbReference>
<keyword evidence="2 5" id="KW-0238">DNA-binding</keyword>
<dbReference type="SUPFAM" id="SSF53822">
    <property type="entry name" value="Periplasmic binding protein-like I"/>
    <property type="match status" value="1"/>
</dbReference>
<dbReference type="RefSeq" id="WP_214358177.1">
    <property type="nucleotide sequence ID" value="NZ_JAFEJS010000005.1"/>
</dbReference>
<dbReference type="SMART" id="SM00354">
    <property type="entry name" value="HTH_LACI"/>
    <property type="match status" value="1"/>
</dbReference>
<dbReference type="PROSITE" id="PS50932">
    <property type="entry name" value="HTH_LACI_2"/>
    <property type="match status" value="1"/>
</dbReference>
<dbReference type="CDD" id="cd01392">
    <property type="entry name" value="HTH_LacI"/>
    <property type="match status" value="1"/>
</dbReference>
<dbReference type="GO" id="GO:0003677">
    <property type="term" value="F:DNA binding"/>
    <property type="evidence" value="ECO:0007669"/>
    <property type="project" value="UniProtKB-KW"/>
</dbReference>
<keyword evidence="1" id="KW-0805">Transcription regulation</keyword>
<dbReference type="Pfam" id="PF00356">
    <property type="entry name" value="LacI"/>
    <property type="match status" value="1"/>
</dbReference>
<keyword evidence="3" id="KW-0804">Transcription</keyword>
<feature type="domain" description="HTH lacI-type" evidence="4">
    <location>
        <begin position="4"/>
        <end position="58"/>
    </location>
</feature>
<dbReference type="Gene3D" id="1.10.260.40">
    <property type="entry name" value="lambda repressor-like DNA-binding domains"/>
    <property type="match status" value="1"/>
</dbReference>
<dbReference type="Gene3D" id="3.40.50.2300">
    <property type="match status" value="2"/>
</dbReference>
<proteinExistence type="predicted"/>
<comment type="caution">
    <text evidence="5">The sequence shown here is derived from an EMBL/GenBank/DDBJ whole genome shotgun (WGS) entry which is preliminary data.</text>
</comment>
<accession>A0ABS5UPU3</accession>
<dbReference type="InterPro" id="IPR028082">
    <property type="entry name" value="Peripla_BP_I"/>
</dbReference>
<evidence type="ECO:0000313" key="6">
    <source>
        <dbReference type="Proteomes" id="UP000773064"/>
    </source>
</evidence>
<evidence type="ECO:0000256" key="2">
    <source>
        <dbReference type="ARBA" id="ARBA00023125"/>
    </source>
</evidence>
<dbReference type="Pfam" id="PF13377">
    <property type="entry name" value="Peripla_BP_3"/>
    <property type="match status" value="1"/>
</dbReference>
<dbReference type="InterPro" id="IPR046335">
    <property type="entry name" value="LacI/GalR-like_sensor"/>
</dbReference>
<evidence type="ECO:0000259" key="4">
    <source>
        <dbReference type="PROSITE" id="PS50932"/>
    </source>
</evidence>
<dbReference type="PROSITE" id="PS00356">
    <property type="entry name" value="HTH_LACI_1"/>
    <property type="match status" value="1"/>
</dbReference>
<organism evidence="5 6">
    <name type="scientific">Bifidobacterium santillanense</name>
    <dbReference type="NCBI Taxonomy" id="2809028"/>
    <lineage>
        <taxon>Bacteria</taxon>
        <taxon>Bacillati</taxon>
        <taxon>Actinomycetota</taxon>
        <taxon>Actinomycetes</taxon>
        <taxon>Bifidobacteriales</taxon>
        <taxon>Bifidobacteriaceae</taxon>
        <taxon>Bifidobacterium</taxon>
    </lineage>
</organism>
<evidence type="ECO:0000313" key="5">
    <source>
        <dbReference type="EMBL" id="MBT1172904.1"/>
    </source>
</evidence>
<gene>
    <name evidence="5" type="ORF">JS528_05955</name>
</gene>
<evidence type="ECO:0000256" key="3">
    <source>
        <dbReference type="ARBA" id="ARBA00023163"/>
    </source>
</evidence>
<keyword evidence="6" id="KW-1185">Reference proteome</keyword>
<dbReference type="InterPro" id="IPR010982">
    <property type="entry name" value="Lambda_DNA-bd_dom_sf"/>
</dbReference>
<dbReference type="PANTHER" id="PTHR30146:SF109">
    <property type="entry name" value="HTH-TYPE TRANSCRIPTIONAL REGULATOR GALS"/>
    <property type="match status" value="1"/>
</dbReference>
<sequence>MGRVTIMDVAHRAGVSRGTVSNYLNHPEKLSAAKREAIAAAVAQLGFVPNRNASILAGGANSAIGLVVTGYGHASTTGIAAGAQRVARANDLDLFVAGTDNDGVLTDRYLDYFQGSQMVGMLIVPYPSSTWTPHYRLSIPTVVVDYLGDGSRLCSVAADNRKIGRLAARHMIESGRRRIMVVAPAEDIQSAHERCLGIREVTGEDPRVRVEWTQVADCNAESDGVAVGGVIARRDPERRPDAVIAITDATAVGVIEGLLAAGVDVPGQVAVMGCEGNPLTWDGPMPLTTVAPQWDGMGAAAAELLLGELRDAGHRHRAKVVDSRLLVRESTVGRTAGLKAMGLA</sequence>
<dbReference type="SUPFAM" id="SSF47413">
    <property type="entry name" value="lambda repressor-like DNA-binding domains"/>
    <property type="match status" value="1"/>
</dbReference>
<protein>
    <submittedName>
        <fullName evidence="5">LacI family DNA-binding transcriptional regulator</fullName>
    </submittedName>
</protein>
<dbReference type="PANTHER" id="PTHR30146">
    <property type="entry name" value="LACI-RELATED TRANSCRIPTIONAL REPRESSOR"/>
    <property type="match status" value="1"/>
</dbReference>
<evidence type="ECO:0000256" key="1">
    <source>
        <dbReference type="ARBA" id="ARBA00023015"/>
    </source>
</evidence>